<dbReference type="SUPFAM" id="SSF81606">
    <property type="entry name" value="PP2C-like"/>
    <property type="match status" value="1"/>
</dbReference>
<dbReference type="RefSeq" id="XP_022138351.1">
    <property type="nucleotide sequence ID" value="XM_022282659.1"/>
</dbReference>
<evidence type="ECO:0000256" key="1">
    <source>
        <dbReference type="SAM" id="MobiDB-lite"/>
    </source>
</evidence>
<dbReference type="InterPro" id="IPR015655">
    <property type="entry name" value="PP2C"/>
</dbReference>
<dbReference type="Proteomes" id="UP000504603">
    <property type="component" value="Unplaced"/>
</dbReference>
<organism evidence="3 4">
    <name type="scientific">Momordica charantia</name>
    <name type="common">Bitter gourd</name>
    <name type="synonym">Balsam pear</name>
    <dbReference type="NCBI Taxonomy" id="3673"/>
    <lineage>
        <taxon>Eukaryota</taxon>
        <taxon>Viridiplantae</taxon>
        <taxon>Streptophyta</taxon>
        <taxon>Embryophyta</taxon>
        <taxon>Tracheophyta</taxon>
        <taxon>Spermatophyta</taxon>
        <taxon>Magnoliopsida</taxon>
        <taxon>eudicotyledons</taxon>
        <taxon>Gunneridae</taxon>
        <taxon>Pentapetalae</taxon>
        <taxon>rosids</taxon>
        <taxon>fabids</taxon>
        <taxon>Cucurbitales</taxon>
        <taxon>Cucurbitaceae</taxon>
        <taxon>Momordiceae</taxon>
        <taxon>Momordica</taxon>
    </lineage>
</organism>
<dbReference type="PROSITE" id="PS51746">
    <property type="entry name" value="PPM_2"/>
    <property type="match status" value="1"/>
</dbReference>
<dbReference type="GeneID" id="111009546"/>
<name>A0A6J1C9G7_MOMCH</name>
<dbReference type="SMART" id="SM00332">
    <property type="entry name" value="PP2Cc"/>
    <property type="match status" value="1"/>
</dbReference>
<gene>
    <name evidence="4 5" type="primary">LOC111009546</name>
</gene>
<dbReference type="Gene3D" id="3.60.40.10">
    <property type="entry name" value="PPM-type phosphatase domain"/>
    <property type="match status" value="1"/>
</dbReference>
<proteinExistence type="predicted"/>
<dbReference type="KEGG" id="mcha:111009546"/>
<dbReference type="InterPro" id="IPR001932">
    <property type="entry name" value="PPM-type_phosphatase-like_dom"/>
</dbReference>
<feature type="domain" description="PPM-type phosphatase" evidence="2">
    <location>
        <begin position="50"/>
        <end position="335"/>
    </location>
</feature>
<dbReference type="PANTHER" id="PTHR47992">
    <property type="entry name" value="PROTEIN PHOSPHATASE"/>
    <property type="match status" value="1"/>
</dbReference>
<accession>A0A6J1C9G7</accession>
<dbReference type="CDD" id="cd00143">
    <property type="entry name" value="PP2Cc"/>
    <property type="match status" value="1"/>
</dbReference>
<keyword evidence="3" id="KW-1185">Reference proteome</keyword>
<reference evidence="4 5" key="1">
    <citation type="submission" date="2025-04" db="UniProtKB">
        <authorList>
            <consortium name="RefSeq"/>
        </authorList>
    </citation>
    <scope>IDENTIFICATION</scope>
    <source>
        <strain evidence="4 5">OHB3-1</strain>
    </source>
</reference>
<evidence type="ECO:0000259" key="2">
    <source>
        <dbReference type="PROSITE" id="PS51746"/>
    </source>
</evidence>
<dbReference type="RefSeq" id="XP_022138352.1">
    <property type="nucleotide sequence ID" value="XM_022282660.1"/>
</dbReference>
<dbReference type="OrthoDB" id="10264738at2759"/>
<dbReference type="Pfam" id="PF00481">
    <property type="entry name" value="PP2C"/>
    <property type="match status" value="1"/>
</dbReference>
<protein>
    <submittedName>
        <fullName evidence="4 5">Probable protein phosphatase 2C 34</fullName>
    </submittedName>
</protein>
<feature type="compositionally biased region" description="Basic and acidic residues" evidence="1">
    <location>
        <begin position="11"/>
        <end position="27"/>
    </location>
</feature>
<dbReference type="InterPro" id="IPR036457">
    <property type="entry name" value="PPM-type-like_dom_sf"/>
</dbReference>
<evidence type="ECO:0000313" key="3">
    <source>
        <dbReference type="Proteomes" id="UP000504603"/>
    </source>
</evidence>
<evidence type="ECO:0000313" key="4">
    <source>
        <dbReference type="RefSeq" id="XP_022138351.1"/>
    </source>
</evidence>
<evidence type="ECO:0000313" key="5">
    <source>
        <dbReference type="RefSeq" id="XP_022138352.1"/>
    </source>
</evidence>
<dbReference type="GO" id="GO:0004722">
    <property type="term" value="F:protein serine/threonine phosphatase activity"/>
    <property type="evidence" value="ECO:0007669"/>
    <property type="project" value="InterPro"/>
</dbReference>
<dbReference type="AlphaFoldDB" id="A0A6J1C9G7"/>
<feature type="compositionally biased region" description="Basic residues" evidence="1">
    <location>
        <begin position="1"/>
        <end position="10"/>
    </location>
</feature>
<feature type="region of interest" description="Disordered" evidence="1">
    <location>
        <begin position="1"/>
        <end position="27"/>
    </location>
</feature>
<sequence length="343" mass="38070">MVRNILMKKKNNSDEDGGKEAAGEMAKEAKKNKSMICLSGSVKTSKFDDMSSVCSKRGNKGTNQDSLVVWEGYGCQEDMVFCGMFDGHGPWGHMISKEVRKSLPARLLNNWQRNLSMDYQPDKNLLPFNLWKQSCLKTYAAIDEELKQHPRIDSFYSGTTALTVVKQGRHLVVANAGDSRAVLGVTCDDGGLKPVQLSVDFRPNLPEEAERIRQSKGRVLCLKDEPGVYRVWSPKSESPGLAISRAFGDYCTKQYGLISVPDVTHRLISTADQFVIVATDGVWDVMSNQEAVHIVSSTPNREMSAKRLVDCAALAWKSKKRGIARDDISAICLFFHASPSEDQ</sequence>